<feature type="region of interest" description="Disordered" evidence="1">
    <location>
        <begin position="117"/>
        <end position="140"/>
    </location>
</feature>
<keyword evidence="2" id="KW-0732">Signal</keyword>
<protein>
    <submittedName>
        <fullName evidence="3">DUF3035 domain-containing protein</fullName>
    </submittedName>
</protein>
<feature type="chain" id="PRO_5047350960" evidence="2">
    <location>
        <begin position="19"/>
        <end position="140"/>
    </location>
</feature>
<dbReference type="RefSeq" id="WP_250752353.1">
    <property type="nucleotide sequence ID" value="NZ_CP098401.1"/>
</dbReference>
<dbReference type="Pfam" id="PF11233">
    <property type="entry name" value="DUF3035"/>
    <property type="match status" value="1"/>
</dbReference>
<dbReference type="PROSITE" id="PS51257">
    <property type="entry name" value="PROKAR_LIPOPROTEIN"/>
    <property type="match status" value="1"/>
</dbReference>
<evidence type="ECO:0000313" key="3">
    <source>
        <dbReference type="EMBL" id="URW75792.1"/>
    </source>
</evidence>
<dbReference type="EMBL" id="CP098401">
    <property type="protein sequence ID" value="URW75792.1"/>
    <property type="molecule type" value="Genomic_DNA"/>
</dbReference>
<keyword evidence="4" id="KW-1185">Reference proteome</keyword>
<dbReference type="InterPro" id="IPR021395">
    <property type="entry name" value="DUF3035"/>
</dbReference>
<accession>A0ABY4TWB2</accession>
<name>A0ABY4TWB2_9SPHN</name>
<dbReference type="Proteomes" id="UP001055580">
    <property type="component" value="Chromosome"/>
</dbReference>
<gene>
    <name evidence="3" type="ORF">M9980_00705</name>
</gene>
<feature type="signal peptide" evidence="2">
    <location>
        <begin position="1"/>
        <end position="18"/>
    </location>
</feature>
<sequence length="140" mass="13867">MRKVVILVGGIASVLALSACGSGGGLNRSRPDEFAVARQAPLVIPPDYALVPPQPGAARPQDGTAAQQALDALFGGPAPRSATETSTLSAAGRDIAGAGIRSEAGDPKTVVVEKGSTTRDIVAAPEGDGQAARVATPSGQ</sequence>
<evidence type="ECO:0000313" key="4">
    <source>
        <dbReference type="Proteomes" id="UP001055580"/>
    </source>
</evidence>
<evidence type="ECO:0000256" key="1">
    <source>
        <dbReference type="SAM" id="MobiDB-lite"/>
    </source>
</evidence>
<evidence type="ECO:0000256" key="2">
    <source>
        <dbReference type="SAM" id="SignalP"/>
    </source>
</evidence>
<proteinExistence type="predicted"/>
<organism evidence="3 4">
    <name type="scientific">Sphingomonas donggukensis</name>
    <dbReference type="NCBI Taxonomy" id="2949093"/>
    <lineage>
        <taxon>Bacteria</taxon>
        <taxon>Pseudomonadati</taxon>
        <taxon>Pseudomonadota</taxon>
        <taxon>Alphaproteobacteria</taxon>
        <taxon>Sphingomonadales</taxon>
        <taxon>Sphingomonadaceae</taxon>
        <taxon>Sphingomonas</taxon>
    </lineage>
</organism>
<reference evidence="3" key="1">
    <citation type="submission" date="2022-05" db="EMBL/GenBank/DDBJ databases">
        <title>Sphingomonas sp. strain RMG20 Genome sequencing and assembly.</title>
        <authorList>
            <person name="Kim I."/>
        </authorList>
    </citation>
    <scope>NUCLEOTIDE SEQUENCE</scope>
    <source>
        <strain evidence="3">RMG20</strain>
    </source>
</reference>